<keyword evidence="2 5" id="KW-0064">Aspartyl protease</keyword>
<evidence type="ECO:0000259" key="7">
    <source>
        <dbReference type="PROSITE" id="PS51767"/>
    </source>
</evidence>
<dbReference type="Gene3D" id="2.40.70.10">
    <property type="entry name" value="Acid Proteases"/>
    <property type="match status" value="2"/>
</dbReference>
<protein>
    <submittedName>
        <fullName evidence="8">Aspergillopepsin A, putative</fullName>
    </submittedName>
</protein>
<organism evidence="8 9">
    <name type="scientific">Talaromyces marneffei (strain ATCC 18224 / CBS 334.59 / QM 7333)</name>
    <name type="common">Penicillium marneffei</name>
    <dbReference type="NCBI Taxonomy" id="441960"/>
    <lineage>
        <taxon>Eukaryota</taxon>
        <taxon>Fungi</taxon>
        <taxon>Dikarya</taxon>
        <taxon>Ascomycota</taxon>
        <taxon>Pezizomycotina</taxon>
        <taxon>Eurotiomycetes</taxon>
        <taxon>Eurotiomycetidae</taxon>
        <taxon>Eurotiales</taxon>
        <taxon>Trichocomaceae</taxon>
        <taxon>Talaromyces</taxon>
        <taxon>Talaromyces sect. Talaromyces</taxon>
    </lineage>
</organism>
<sequence>MIASKTIVSALTLSALAAAAPAPSNFSIRQVAVKGHDVHPAALYARALARFDLEVPEHIARAASTCEKGSVITNPYKNDATYLTPVKVGNNNLLMNFDTGSASLWVMTKSTPDIGSHKTYDPRTGRLMKDYFWSAKNGKGVTLQGGVYRDKVTIAGITYGDQAVQTVKIVIPASAGLSKRPYDGIVGFALSQRNPVRPNLQQTFFENIKDKLVDPVLGIYLKHGAPGAFDFGWVDDKKFKGDLVWMGVDSSQGLWKIIVDGYAIGNEFSSPYSFNAIIDTGTSILLLEEKIVKEYYKMISSAYYDSANGGWVFRCDDIIPNLIFNIGPYSAEIPGDYMKYLSNGTYCYGGAQSLPGGRRDTSVLGDIFIKTQYLVLDHSDPKNPRVGIASQAY</sequence>
<dbReference type="PANTHER" id="PTHR47966:SF2">
    <property type="entry name" value="ASPERGILLOPEPSIN-1-RELATED"/>
    <property type="match status" value="1"/>
</dbReference>
<dbReference type="InterPro" id="IPR021109">
    <property type="entry name" value="Peptidase_aspartic_dom_sf"/>
</dbReference>
<dbReference type="PRINTS" id="PR00792">
    <property type="entry name" value="PEPSIN"/>
</dbReference>
<feature type="domain" description="Peptidase A1" evidence="7">
    <location>
        <begin position="82"/>
        <end position="389"/>
    </location>
</feature>
<evidence type="ECO:0000256" key="4">
    <source>
        <dbReference type="PIRSR" id="PIRSR601461-1"/>
    </source>
</evidence>
<feature type="active site" evidence="4">
    <location>
        <position position="98"/>
    </location>
</feature>
<dbReference type="PhylomeDB" id="B6Q9K3"/>
<dbReference type="SUPFAM" id="SSF50630">
    <property type="entry name" value="Acid proteases"/>
    <property type="match status" value="1"/>
</dbReference>
<dbReference type="Proteomes" id="UP000001294">
    <property type="component" value="Unassembled WGS sequence"/>
</dbReference>
<dbReference type="InterPro" id="IPR033121">
    <property type="entry name" value="PEPTIDASE_A1"/>
</dbReference>
<evidence type="ECO:0000256" key="6">
    <source>
        <dbReference type="SAM" id="SignalP"/>
    </source>
</evidence>
<keyword evidence="3 5" id="KW-0378">Hydrolase</keyword>
<feature type="active site" evidence="4">
    <location>
        <position position="279"/>
    </location>
</feature>
<dbReference type="PANTHER" id="PTHR47966">
    <property type="entry name" value="BETA-SITE APP-CLEAVING ENZYME, ISOFORM A-RELATED"/>
    <property type="match status" value="1"/>
</dbReference>
<dbReference type="PROSITE" id="PS51767">
    <property type="entry name" value="PEPTIDASE_A1"/>
    <property type="match status" value="1"/>
</dbReference>
<name>B6Q9K3_TALMQ</name>
<comment type="similarity">
    <text evidence="1 5">Belongs to the peptidase A1 family.</text>
</comment>
<evidence type="ECO:0000256" key="2">
    <source>
        <dbReference type="ARBA" id="ARBA00022750"/>
    </source>
</evidence>
<dbReference type="PROSITE" id="PS00141">
    <property type="entry name" value="ASP_PROTEASE"/>
    <property type="match status" value="1"/>
</dbReference>
<dbReference type="InterPro" id="IPR001969">
    <property type="entry name" value="Aspartic_peptidase_AS"/>
</dbReference>
<feature type="chain" id="PRO_5002845372" evidence="6">
    <location>
        <begin position="20"/>
        <end position="393"/>
    </location>
</feature>
<dbReference type="GO" id="GO:0004190">
    <property type="term" value="F:aspartic-type endopeptidase activity"/>
    <property type="evidence" value="ECO:0007669"/>
    <property type="project" value="UniProtKB-KW"/>
</dbReference>
<dbReference type="GO" id="GO:0006508">
    <property type="term" value="P:proteolysis"/>
    <property type="evidence" value="ECO:0007669"/>
    <property type="project" value="UniProtKB-KW"/>
</dbReference>
<keyword evidence="5" id="KW-0645">Protease</keyword>
<evidence type="ECO:0000256" key="3">
    <source>
        <dbReference type="ARBA" id="ARBA00022801"/>
    </source>
</evidence>
<accession>B6Q9K3</accession>
<dbReference type="InterPro" id="IPR001461">
    <property type="entry name" value="Aspartic_peptidase_A1"/>
</dbReference>
<dbReference type="AlphaFoldDB" id="B6Q9K3"/>
<evidence type="ECO:0000256" key="5">
    <source>
        <dbReference type="RuleBase" id="RU000454"/>
    </source>
</evidence>
<feature type="signal peptide" evidence="6">
    <location>
        <begin position="1"/>
        <end position="19"/>
    </location>
</feature>
<dbReference type="HOGENOM" id="CLU_013253_0_1_1"/>
<reference evidence="9" key="1">
    <citation type="journal article" date="2015" name="Genome Announc.">
        <title>Genome sequence of the AIDS-associated pathogen Penicillium marneffei (ATCC18224) and its near taxonomic relative Talaromyces stipitatus (ATCC10500).</title>
        <authorList>
            <person name="Nierman W.C."/>
            <person name="Fedorova-Abrams N.D."/>
            <person name="Andrianopoulos A."/>
        </authorList>
    </citation>
    <scope>NUCLEOTIDE SEQUENCE [LARGE SCALE GENOMIC DNA]</scope>
    <source>
        <strain evidence="9">ATCC 18224 / CBS 334.59 / QM 7333</strain>
    </source>
</reference>
<proteinExistence type="inferred from homology"/>
<keyword evidence="6" id="KW-0732">Signal</keyword>
<dbReference type="OrthoDB" id="2747330at2759"/>
<dbReference type="EMBL" id="DS995900">
    <property type="protein sequence ID" value="EEA25110.1"/>
    <property type="molecule type" value="Genomic_DNA"/>
</dbReference>
<evidence type="ECO:0000256" key="1">
    <source>
        <dbReference type="ARBA" id="ARBA00007447"/>
    </source>
</evidence>
<dbReference type="Pfam" id="PF00026">
    <property type="entry name" value="Asp"/>
    <property type="match status" value="1"/>
</dbReference>
<evidence type="ECO:0000313" key="8">
    <source>
        <dbReference type="EMBL" id="EEA25110.1"/>
    </source>
</evidence>
<gene>
    <name evidence="8" type="ORF">PMAA_062370</name>
</gene>
<keyword evidence="9" id="KW-1185">Reference proteome</keyword>
<dbReference type="VEuPathDB" id="FungiDB:PMAA_062370"/>
<evidence type="ECO:0000313" key="9">
    <source>
        <dbReference type="Proteomes" id="UP000001294"/>
    </source>
</evidence>